<dbReference type="Proteomes" id="UP000267096">
    <property type="component" value="Unassembled WGS sequence"/>
</dbReference>
<evidence type="ECO:0000313" key="1">
    <source>
        <dbReference type="EMBL" id="VDK24114.1"/>
    </source>
</evidence>
<dbReference type="AlphaFoldDB" id="A0A0M3JB01"/>
<gene>
    <name evidence="1" type="ORF">ASIM_LOCUS4585</name>
</gene>
<organism evidence="3">
    <name type="scientific">Anisakis simplex</name>
    <name type="common">Herring worm</name>
    <dbReference type="NCBI Taxonomy" id="6269"/>
    <lineage>
        <taxon>Eukaryota</taxon>
        <taxon>Metazoa</taxon>
        <taxon>Ecdysozoa</taxon>
        <taxon>Nematoda</taxon>
        <taxon>Chromadorea</taxon>
        <taxon>Rhabditida</taxon>
        <taxon>Spirurina</taxon>
        <taxon>Ascaridomorpha</taxon>
        <taxon>Ascaridoidea</taxon>
        <taxon>Anisakidae</taxon>
        <taxon>Anisakis</taxon>
        <taxon>Anisakis simplex complex</taxon>
    </lineage>
</organism>
<proteinExistence type="predicted"/>
<dbReference type="WBParaSite" id="ASIM_0000477401-mRNA-1">
    <property type="protein sequence ID" value="ASIM_0000477401-mRNA-1"/>
    <property type="gene ID" value="ASIM_0000477401"/>
</dbReference>
<reference evidence="1 2" key="2">
    <citation type="submission" date="2018-11" db="EMBL/GenBank/DDBJ databases">
        <authorList>
            <consortium name="Pathogen Informatics"/>
        </authorList>
    </citation>
    <scope>NUCLEOTIDE SEQUENCE [LARGE SCALE GENOMIC DNA]</scope>
</reference>
<dbReference type="OrthoDB" id="5822889at2759"/>
<dbReference type="PANTHER" id="PTHR37973:SF1">
    <property type="entry name" value="DICKKOPF_N DOMAIN-CONTAINING PROTEIN"/>
    <property type="match status" value="1"/>
</dbReference>
<protein>
    <submittedName>
        <fullName evidence="3">EB domain-containing protein</fullName>
    </submittedName>
</protein>
<evidence type="ECO:0000313" key="2">
    <source>
        <dbReference type="Proteomes" id="UP000267096"/>
    </source>
</evidence>
<accession>A0A0M3JB01</accession>
<dbReference type="EMBL" id="UYRR01008113">
    <property type="protein sequence ID" value="VDK24114.1"/>
    <property type="molecule type" value="Genomic_DNA"/>
</dbReference>
<name>A0A0M3JB01_ANISI</name>
<sequence length="116" mass="12316">KILSGSCVGDAVGTCNCAACSSFVACQDDSVCGGLRGACNKQTGQCDCERGLHSLHFIQHLPRFLIAQFNATNFPSFNPNGSYFDALMFFCNIKRGVPNTDKCFGLPCNSGLCACS</sequence>
<evidence type="ECO:0000313" key="3">
    <source>
        <dbReference type="WBParaSite" id="ASIM_0000477401-mRNA-1"/>
    </source>
</evidence>
<reference evidence="3" key="1">
    <citation type="submission" date="2017-02" db="UniProtKB">
        <authorList>
            <consortium name="WormBaseParasite"/>
        </authorList>
    </citation>
    <scope>IDENTIFICATION</scope>
</reference>
<keyword evidence="2" id="KW-1185">Reference proteome</keyword>
<dbReference type="PANTHER" id="PTHR37973">
    <property type="entry name" value="CHONDROITIN PROTEOGLYCAN 3"/>
    <property type="match status" value="1"/>
</dbReference>
<dbReference type="InterPro" id="IPR039260">
    <property type="entry name" value="Cpg-3"/>
</dbReference>